<name>A0A1B8NYL0_HALEL</name>
<dbReference type="AlphaFoldDB" id="A0A1B8NYL0"/>
<evidence type="ECO:0000313" key="2">
    <source>
        <dbReference type="Proteomes" id="UP000092504"/>
    </source>
</evidence>
<reference evidence="1 2" key="1">
    <citation type="submission" date="2016-06" db="EMBL/GenBank/DDBJ databases">
        <title>Genome sequence of halotolerant plant growth promoting strain of Halomonas elongata HEK1 isolated from salterns of Rann of Kutch, Gujarat, India.</title>
        <authorList>
            <person name="Gaba S."/>
            <person name="Singh R.N."/>
            <person name="Abrol S."/>
            <person name="Kaushik R."/>
            <person name="Saxena A.K."/>
        </authorList>
    </citation>
    <scope>NUCLEOTIDE SEQUENCE [LARGE SCALE GENOMIC DNA]</scope>
    <source>
        <strain evidence="1 2">HEK1</strain>
    </source>
</reference>
<dbReference type="EMBL" id="MAJD01000002">
    <property type="protein sequence ID" value="OBX35111.1"/>
    <property type="molecule type" value="Genomic_DNA"/>
</dbReference>
<accession>A0A1B8NYL0</accession>
<dbReference type="PATRIC" id="fig|2746.7.peg.4300"/>
<sequence length="181" mass="19520">MKRTAAYLSFSAEQVLPLIREAATTWELPVTEVAGTLRVTLEYGEIRVASEGAGTSVRVASEDAGNLQMLRDLLTGQLSAHGLNPVWEGGSAGRQPANQSIARVADIERLSPPTGGSRSRGRIWRVSRMEDCISACSLVPMAWAGPRRMKTASLNGPAGRRHGIGRFTRLGKLSVMERLHG</sequence>
<proteinExistence type="predicted"/>
<evidence type="ECO:0000313" key="1">
    <source>
        <dbReference type="EMBL" id="OBX35111.1"/>
    </source>
</evidence>
<gene>
    <name evidence="1" type="ORF">A8U91_04182</name>
</gene>
<dbReference type="Proteomes" id="UP000092504">
    <property type="component" value="Unassembled WGS sequence"/>
</dbReference>
<comment type="caution">
    <text evidence="1">The sequence shown here is derived from an EMBL/GenBank/DDBJ whole genome shotgun (WGS) entry which is preliminary data.</text>
</comment>
<organism evidence="1 2">
    <name type="scientific">Halomonas elongata</name>
    <dbReference type="NCBI Taxonomy" id="2746"/>
    <lineage>
        <taxon>Bacteria</taxon>
        <taxon>Pseudomonadati</taxon>
        <taxon>Pseudomonadota</taxon>
        <taxon>Gammaproteobacteria</taxon>
        <taxon>Oceanospirillales</taxon>
        <taxon>Halomonadaceae</taxon>
        <taxon>Halomonas</taxon>
    </lineage>
</organism>
<protein>
    <submittedName>
        <fullName evidence="1">Uncharacterized protein</fullName>
    </submittedName>
</protein>